<keyword evidence="8" id="KW-0812">Transmembrane</keyword>
<comment type="caution">
    <text evidence="10">The sequence shown here is derived from an EMBL/GenBank/DDBJ whole genome shotgun (WGS) entry which is preliminary data.</text>
</comment>
<dbReference type="EC" id="2.7.13.3" evidence="2"/>
<comment type="catalytic activity">
    <reaction evidence="1">
        <text>ATP + protein L-histidine = ADP + protein N-phospho-L-histidine.</text>
        <dbReference type="EC" id="2.7.13.3"/>
    </reaction>
</comment>
<evidence type="ECO:0000256" key="6">
    <source>
        <dbReference type="ARBA" id="ARBA00023012"/>
    </source>
</evidence>
<evidence type="ECO:0000256" key="8">
    <source>
        <dbReference type="SAM" id="Phobius"/>
    </source>
</evidence>
<dbReference type="CDD" id="cd00075">
    <property type="entry name" value="HATPase"/>
    <property type="match status" value="1"/>
</dbReference>
<sequence length="403" mass="45832">MFDKLKKKFIFINMSLLTLVFIAIFGTIYIFTAISMDKDLERELRSTMFNPRKPAPDSPMMAGSIIIELNSDNTISTVIKYIEIDSEDLNNTIDKIIKGDKKFDRIKLADNSYGYLKETTLKGTKIILMDREPQINTLSSLLKVFIAIVGISLVILLLISIYLTNKTIEPIKESFEKQKQFIADASHELKTPLAIIRTNTSLVLSNKDETVNSQIKWINYINNQTERMAKLIDEMLSLAKLDTGREIIEFSIFDLSKLLNNILLTFEAVIFESKIELETNISDDIFVRGDKESIKKVCIILLDNAIKYTNPNGKISVFLNLDKSRIKLIVKNTGDGIKNEELDKIFERFYRIDSSRARETGGYGLGLSIAKSIIESHNGRIYAESELGKDTTFVIDLNCEAIY</sequence>
<dbReference type="CDD" id="cd00082">
    <property type="entry name" value="HisKA"/>
    <property type="match status" value="1"/>
</dbReference>
<dbReference type="PANTHER" id="PTHR45453:SF1">
    <property type="entry name" value="PHOSPHATE REGULON SENSOR PROTEIN PHOR"/>
    <property type="match status" value="1"/>
</dbReference>
<dbReference type="PRINTS" id="PR00344">
    <property type="entry name" value="BCTRLSENSOR"/>
</dbReference>
<organism evidence="10">
    <name type="scientific">bioreactor metagenome</name>
    <dbReference type="NCBI Taxonomy" id="1076179"/>
    <lineage>
        <taxon>unclassified sequences</taxon>
        <taxon>metagenomes</taxon>
        <taxon>ecological metagenomes</taxon>
    </lineage>
</organism>
<proteinExistence type="predicted"/>
<dbReference type="GO" id="GO:0004721">
    <property type="term" value="F:phosphoprotein phosphatase activity"/>
    <property type="evidence" value="ECO:0007669"/>
    <property type="project" value="TreeGrafter"/>
</dbReference>
<dbReference type="SUPFAM" id="SSF47384">
    <property type="entry name" value="Homodimeric domain of signal transducing histidine kinase"/>
    <property type="match status" value="1"/>
</dbReference>
<dbReference type="GO" id="GO:0000155">
    <property type="term" value="F:phosphorelay sensor kinase activity"/>
    <property type="evidence" value="ECO:0007669"/>
    <property type="project" value="InterPro"/>
</dbReference>
<keyword evidence="5 10" id="KW-0418">Kinase</keyword>
<name>A0A644VXC2_9ZZZZ</name>
<keyword evidence="7 8" id="KW-0472">Membrane</keyword>
<dbReference type="InterPro" id="IPR036890">
    <property type="entry name" value="HATPase_C_sf"/>
</dbReference>
<reference evidence="10" key="1">
    <citation type="submission" date="2019-08" db="EMBL/GenBank/DDBJ databases">
        <authorList>
            <person name="Kucharzyk K."/>
            <person name="Murdoch R.W."/>
            <person name="Higgins S."/>
            <person name="Loffler F."/>
        </authorList>
    </citation>
    <scope>NUCLEOTIDE SEQUENCE</scope>
</reference>
<feature type="transmembrane region" description="Helical" evidence="8">
    <location>
        <begin position="12"/>
        <end position="36"/>
    </location>
</feature>
<dbReference type="InterPro" id="IPR003661">
    <property type="entry name" value="HisK_dim/P_dom"/>
</dbReference>
<evidence type="ECO:0000313" key="10">
    <source>
        <dbReference type="EMBL" id="MPL95966.1"/>
    </source>
</evidence>
<keyword evidence="6" id="KW-0902">Two-component regulatory system</keyword>
<dbReference type="EMBL" id="VSSQ01000489">
    <property type="protein sequence ID" value="MPL95966.1"/>
    <property type="molecule type" value="Genomic_DNA"/>
</dbReference>
<feature type="transmembrane region" description="Helical" evidence="8">
    <location>
        <begin position="141"/>
        <end position="163"/>
    </location>
</feature>
<dbReference type="PROSITE" id="PS50109">
    <property type="entry name" value="HIS_KIN"/>
    <property type="match status" value="1"/>
</dbReference>
<dbReference type="InterPro" id="IPR005467">
    <property type="entry name" value="His_kinase_dom"/>
</dbReference>
<dbReference type="Pfam" id="PF02518">
    <property type="entry name" value="HATPase_c"/>
    <property type="match status" value="1"/>
</dbReference>
<dbReference type="FunFam" id="3.30.565.10:FF:000006">
    <property type="entry name" value="Sensor histidine kinase WalK"/>
    <property type="match status" value="1"/>
</dbReference>
<dbReference type="GO" id="GO:0005886">
    <property type="term" value="C:plasma membrane"/>
    <property type="evidence" value="ECO:0007669"/>
    <property type="project" value="TreeGrafter"/>
</dbReference>
<evidence type="ECO:0000256" key="3">
    <source>
        <dbReference type="ARBA" id="ARBA00022553"/>
    </source>
</evidence>
<dbReference type="SUPFAM" id="SSF55874">
    <property type="entry name" value="ATPase domain of HSP90 chaperone/DNA topoisomerase II/histidine kinase"/>
    <property type="match status" value="1"/>
</dbReference>
<evidence type="ECO:0000256" key="7">
    <source>
        <dbReference type="ARBA" id="ARBA00023136"/>
    </source>
</evidence>
<protein>
    <recommendedName>
        <fullName evidence="2">histidine kinase</fullName>
        <ecNumber evidence="2">2.7.13.3</ecNumber>
    </recommendedName>
</protein>
<dbReference type="GO" id="GO:0016036">
    <property type="term" value="P:cellular response to phosphate starvation"/>
    <property type="evidence" value="ECO:0007669"/>
    <property type="project" value="TreeGrafter"/>
</dbReference>
<dbReference type="AlphaFoldDB" id="A0A644VXC2"/>
<gene>
    <name evidence="10" type="primary">sasA_121</name>
    <name evidence="10" type="ORF">SDC9_42140</name>
</gene>
<evidence type="ECO:0000256" key="1">
    <source>
        <dbReference type="ARBA" id="ARBA00000085"/>
    </source>
</evidence>
<dbReference type="Pfam" id="PF00512">
    <property type="entry name" value="HisKA"/>
    <property type="match status" value="1"/>
</dbReference>
<dbReference type="Gene3D" id="1.10.287.130">
    <property type="match status" value="1"/>
</dbReference>
<evidence type="ECO:0000256" key="5">
    <source>
        <dbReference type="ARBA" id="ARBA00022777"/>
    </source>
</evidence>
<keyword evidence="3" id="KW-0597">Phosphoprotein</keyword>
<feature type="domain" description="Histidine kinase" evidence="9">
    <location>
        <begin position="184"/>
        <end position="401"/>
    </location>
</feature>
<dbReference type="InterPro" id="IPR004358">
    <property type="entry name" value="Sig_transdc_His_kin-like_C"/>
</dbReference>
<dbReference type="PANTHER" id="PTHR45453">
    <property type="entry name" value="PHOSPHATE REGULON SENSOR PROTEIN PHOR"/>
    <property type="match status" value="1"/>
</dbReference>
<dbReference type="Gene3D" id="3.30.565.10">
    <property type="entry name" value="Histidine kinase-like ATPase, C-terminal domain"/>
    <property type="match status" value="1"/>
</dbReference>
<dbReference type="SMART" id="SM00388">
    <property type="entry name" value="HisKA"/>
    <property type="match status" value="1"/>
</dbReference>
<evidence type="ECO:0000256" key="4">
    <source>
        <dbReference type="ARBA" id="ARBA00022679"/>
    </source>
</evidence>
<dbReference type="InterPro" id="IPR036097">
    <property type="entry name" value="HisK_dim/P_sf"/>
</dbReference>
<dbReference type="InterPro" id="IPR050351">
    <property type="entry name" value="BphY/WalK/GraS-like"/>
</dbReference>
<dbReference type="SMART" id="SM00387">
    <property type="entry name" value="HATPase_c"/>
    <property type="match status" value="1"/>
</dbReference>
<keyword evidence="8" id="KW-1133">Transmembrane helix</keyword>
<accession>A0A644VXC2</accession>
<evidence type="ECO:0000259" key="9">
    <source>
        <dbReference type="PROSITE" id="PS50109"/>
    </source>
</evidence>
<keyword evidence="4 10" id="KW-0808">Transferase</keyword>
<evidence type="ECO:0000256" key="2">
    <source>
        <dbReference type="ARBA" id="ARBA00012438"/>
    </source>
</evidence>
<dbReference type="FunFam" id="1.10.287.130:FF:000001">
    <property type="entry name" value="Two-component sensor histidine kinase"/>
    <property type="match status" value="1"/>
</dbReference>
<dbReference type="InterPro" id="IPR003594">
    <property type="entry name" value="HATPase_dom"/>
</dbReference>